<evidence type="ECO:0008006" key="4">
    <source>
        <dbReference type="Google" id="ProtNLM"/>
    </source>
</evidence>
<gene>
    <name evidence="2" type="ORF">VSU01S_01400</name>
</gene>
<keyword evidence="3" id="KW-1185">Reference proteome</keyword>
<organism evidence="2 3">
    <name type="scientific">Vibrio superstes NBRC 103154</name>
    <dbReference type="NCBI Taxonomy" id="1219062"/>
    <lineage>
        <taxon>Bacteria</taxon>
        <taxon>Pseudomonadati</taxon>
        <taxon>Pseudomonadota</taxon>
        <taxon>Gammaproteobacteria</taxon>
        <taxon>Vibrionales</taxon>
        <taxon>Vibrionaceae</taxon>
        <taxon>Vibrio</taxon>
    </lineage>
</organism>
<keyword evidence="1" id="KW-0812">Transmembrane</keyword>
<comment type="caution">
    <text evidence="2">The sequence shown here is derived from an EMBL/GenBank/DDBJ whole genome shotgun (WGS) entry which is preliminary data.</text>
</comment>
<name>A0A511QKP9_9VIBR</name>
<keyword evidence="1" id="KW-0472">Membrane</keyword>
<proteinExistence type="predicted"/>
<keyword evidence="1" id="KW-1133">Transmembrane helix</keyword>
<dbReference type="RefSeq" id="WP_119008918.1">
    <property type="nucleotide sequence ID" value="NZ_BJXK01000001.1"/>
</dbReference>
<evidence type="ECO:0000313" key="2">
    <source>
        <dbReference type="EMBL" id="GEM77895.1"/>
    </source>
</evidence>
<sequence>MTIHTPPQSYMLRDIVEVAVAPSVSWMPQTIGWRVVAVIALACAIVWSYKSLQRWWSNRYRREAVASLDMMLQACKTAQETDKVYRQQISQDVYRVLKTVLSAVDPQTRPLYGQPFLQSLDAQSEPRLDVFASKWSHWPQSLLVKQNALDKTELLALIADSQVWVKQHLALAKNAQGEMSDA</sequence>
<dbReference type="OrthoDB" id="6398942at2"/>
<evidence type="ECO:0000313" key="3">
    <source>
        <dbReference type="Proteomes" id="UP000321113"/>
    </source>
</evidence>
<feature type="transmembrane region" description="Helical" evidence="1">
    <location>
        <begin position="31"/>
        <end position="52"/>
    </location>
</feature>
<dbReference type="Pfam" id="PF14316">
    <property type="entry name" value="DUF4381"/>
    <property type="match status" value="1"/>
</dbReference>
<dbReference type="Proteomes" id="UP000321113">
    <property type="component" value="Unassembled WGS sequence"/>
</dbReference>
<protein>
    <recommendedName>
        <fullName evidence="4">DUF4381 domain-containing protein</fullName>
    </recommendedName>
</protein>
<dbReference type="EMBL" id="BJXK01000001">
    <property type="protein sequence ID" value="GEM77895.1"/>
    <property type="molecule type" value="Genomic_DNA"/>
</dbReference>
<reference evidence="2 3" key="1">
    <citation type="submission" date="2019-07" db="EMBL/GenBank/DDBJ databases">
        <title>Whole genome shotgun sequence of Vibrio superstes NBRC 103154.</title>
        <authorList>
            <person name="Hosoyama A."/>
            <person name="Uohara A."/>
            <person name="Ohji S."/>
            <person name="Ichikawa N."/>
        </authorList>
    </citation>
    <scope>NUCLEOTIDE SEQUENCE [LARGE SCALE GENOMIC DNA]</scope>
    <source>
        <strain evidence="2 3">NBRC 103154</strain>
    </source>
</reference>
<dbReference type="InterPro" id="IPR025489">
    <property type="entry name" value="DUF4381"/>
</dbReference>
<evidence type="ECO:0000256" key="1">
    <source>
        <dbReference type="SAM" id="Phobius"/>
    </source>
</evidence>
<dbReference type="AlphaFoldDB" id="A0A511QKP9"/>
<accession>A0A511QKP9</accession>